<dbReference type="Proteomes" id="UP001566132">
    <property type="component" value="Unassembled WGS sequence"/>
</dbReference>
<comment type="caution">
    <text evidence="2">The sequence shown here is derived from an EMBL/GenBank/DDBJ whole genome shotgun (WGS) entry which is preliminary data.</text>
</comment>
<dbReference type="EMBL" id="JBDJPC010000003">
    <property type="protein sequence ID" value="KAL1509243.1"/>
    <property type="molecule type" value="Genomic_DNA"/>
</dbReference>
<gene>
    <name evidence="2" type="ORF">ABEB36_004009</name>
</gene>
<sequence>MAEEAAGYIEDVQDTRSTEEVDPNLPGPSITTTKKNTQGKLIHSGAFLAAFFRYSSARWRPSYSYNHLLDLWIGRTRSRKIALFSIRIREI</sequence>
<evidence type="ECO:0000256" key="1">
    <source>
        <dbReference type="SAM" id="MobiDB-lite"/>
    </source>
</evidence>
<protein>
    <submittedName>
        <fullName evidence="2">Uncharacterized protein</fullName>
    </submittedName>
</protein>
<evidence type="ECO:0000313" key="2">
    <source>
        <dbReference type="EMBL" id="KAL1509243.1"/>
    </source>
</evidence>
<evidence type="ECO:0000313" key="3">
    <source>
        <dbReference type="Proteomes" id="UP001566132"/>
    </source>
</evidence>
<dbReference type="AlphaFoldDB" id="A0ABD1F1W3"/>
<name>A0ABD1F1W3_HYPHA</name>
<organism evidence="2 3">
    <name type="scientific">Hypothenemus hampei</name>
    <name type="common">Coffee berry borer</name>
    <dbReference type="NCBI Taxonomy" id="57062"/>
    <lineage>
        <taxon>Eukaryota</taxon>
        <taxon>Metazoa</taxon>
        <taxon>Ecdysozoa</taxon>
        <taxon>Arthropoda</taxon>
        <taxon>Hexapoda</taxon>
        <taxon>Insecta</taxon>
        <taxon>Pterygota</taxon>
        <taxon>Neoptera</taxon>
        <taxon>Endopterygota</taxon>
        <taxon>Coleoptera</taxon>
        <taxon>Polyphaga</taxon>
        <taxon>Cucujiformia</taxon>
        <taxon>Curculionidae</taxon>
        <taxon>Scolytinae</taxon>
        <taxon>Hypothenemus</taxon>
    </lineage>
</organism>
<accession>A0ABD1F1W3</accession>
<proteinExistence type="predicted"/>
<reference evidence="2 3" key="1">
    <citation type="submission" date="2024-05" db="EMBL/GenBank/DDBJ databases">
        <title>Genetic variation in Jamaican populations of the coffee berry borer (Hypothenemus hampei).</title>
        <authorList>
            <person name="Errbii M."/>
            <person name="Myrie A."/>
        </authorList>
    </citation>
    <scope>NUCLEOTIDE SEQUENCE [LARGE SCALE GENOMIC DNA]</scope>
    <source>
        <strain evidence="2">JA-Hopewell-2020-01-JO</strain>
        <tissue evidence="2">Whole body</tissue>
    </source>
</reference>
<keyword evidence="3" id="KW-1185">Reference proteome</keyword>
<feature type="region of interest" description="Disordered" evidence="1">
    <location>
        <begin position="1"/>
        <end position="35"/>
    </location>
</feature>